<dbReference type="GO" id="GO:0004672">
    <property type="term" value="F:protein kinase activity"/>
    <property type="evidence" value="ECO:0007669"/>
    <property type="project" value="InterPro"/>
</dbReference>
<name>A0A2H3DXF0_ARMGA</name>
<dbReference type="OMA" id="THYICIA"/>
<organism evidence="3 4">
    <name type="scientific">Armillaria gallica</name>
    <name type="common">Bulbous honey fungus</name>
    <name type="synonym">Armillaria bulbosa</name>
    <dbReference type="NCBI Taxonomy" id="47427"/>
    <lineage>
        <taxon>Eukaryota</taxon>
        <taxon>Fungi</taxon>
        <taxon>Dikarya</taxon>
        <taxon>Basidiomycota</taxon>
        <taxon>Agaricomycotina</taxon>
        <taxon>Agaricomycetes</taxon>
        <taxon>Agaricomycetidae</taxon>
        <taxon>Agaricales</taxon>
        <taxon>Marasmiineae</taxon>
        <taxon>Physalacriaceae</taxon>
        <taxon>Armillaria</taxon>
    </lineage>
</organism>
<sequence length="605" mass="68080">METFYCGIYDPVKSRPYHPIVYFKLSTRPRVARVSDAIETVFERVKCTAKFKRLGKWSLERIELWKLNEPMTVSDWEKNRNPLVGPIGNRATRLSVAAALSMPSENEAGDTILDFVVVLRSLDFDSGSEETLDQIHDPIPRNFQETLSKVLRGPTPSHQAKPTEYKEHQSNKRPVFDGRYDFDNPQNTEGLPISLYHPVFAHFRTEFADEDLPVPKEVLLSTVDVVDMSSAIYPAGRKSENLRTENLVPCLSAAIGHSLEQVSNLDDGAVVHQPAHAVKGESVALLLSQIKDEIGTEGSDPTIQGGLSVLHFWAQTNRTNYRNATCCPTLILAVAGPWMAVFGAVFTDKLIMEPLTDLIRVVNLRLNSPHYRRIARLFHVFGNCLTSLTKYWDTVAVPSVPVTSMEHPRYFPHVKSYTSNNVTTPFQYLRPMDPQDTLCATFLAETTGPSRTRIVVKFVEQYGDEAHRLLADVDLAPKLLYHGPLDSSADAPSYGSLRMVVMEEAEGTNAFVLYQDREVPDLFFTSVREAVRKLHAYGFVFGDLRRQNIMVSPDGKIKLIDFDWAGKDGEAVYPIRTSNEIRWAPGVGAMETIYKAHDNFMIDQL</sequence>
<dbReference type="SUPFAM" id="SSF56112">
    <property type="entry name" value="Protein kinase-like (PK-like)"/>
    <property type="match status" value="1"/>
</dbReference>
<dbReference type="PROSITE" id="PS50011">
    <property type="entry name" value="PROTEIN_KINASE_DOM"/>
    <property type="match status" value="1"/>
</dbReference>
<dbReference type="Gene3D" id="1.10.510.10">
    <property type="entry name" value="Transferase(Phosphotransferase) domain 1"/>
    <property type="match status" value="1"/>
</dbReference>
<dbReference type="Proteomes" id="UP000217790">
    <property type="component" value="Unassembled WGS sequence"/>
</dbReference>
<keyword evidence="4" id="KW-1185">Reference proteome</keyword>
<dbReference type="InParanoid" id="A0A2H3DXF0"/>
<feature type="region of interest" description="Disordered" evidence="1">
    <location>
        <begin position="152"/>
        <end position="175"/>
    </location>
</feature>
<feature type="compositionally biased region" description="Basic and acidic residues" evidence="1">
    <location>
        <begin position="161"/>
        <end position="175"/>
    </location>
</feature>
<evidence type="ECO:0000313" key="4">
    <source>
        <dbReference type="Proteomes" id="UP000217790"/>
    </source>
</evidence>
<dbReference type="GO" id="GO:0005524">
    <property type="term" value="F:ATP binding"/>
    <property type="evidence" value="ECO:0007669"/>
    <property type="project" value="InterPro"/>
</dbReference>
<dbReference type="OrthoDB" id="4062651at2759"/>
<evidence type="ECO:0000313" key="3">
    <source>
        <dbReference type="EMBL" id="PBK98740.1"/>
    </source>
</evidence>
<dbReference type="Pfam" id="PF00069">
    <property type="entry name" value="Pkinase"/>
    <property type="match status" value="1"/>
</dbReference>
<dbReference type="InterPro" id="IPR011009">
    <property type="entry name" value="Kinase-like_dom_sf"/>
</dbReference>
<dbReference type="AlphaFoldDB" id="A0A2H3DXF0"/>
<dbReference type="EMBL" id="KZ293648">
    <property type="protein sequence ID" value="PBK98740.1"/>
    <property type="molecule type" value="Genomic_DNA"/>
</dbReference>
<evidence type="ECO:0000256" key="1">
    <source>
        <dbReference type="SAM" id="MobiDB-lite"/>
    </source>
</evidence>
<dbReference type="STRING" id="47427.A0A2H3DXF0"/>
<accession>A0A2H3DXF0</accession>
<dbReference type="InterPro" id="IPR000719">
    <property type="entry name" value="Prot_kinase_dom"/>
</dbReference>
<protein>
    <recommendedName>
        <fullName evidence="2">Protein kinase domain-containing protein</fullName>
    </recommendedName>
</protein>
<feature type="domain" description="Protein kinase" evidence="2">
    <location>
        <begin position="411"/>
        <end position="605"/>
    </location>
</feature>
<evidence type="ECO:0000259" key="2">
    <source>
        <dbReference type="PROSITE" id="PS50011"/>
    </source>
</evidence>
<proteinExistence type="predicted"/>
<gene>
    <name evidence="3" type="ORF">ARMGADRAFT_960390</name>
</gene>
<reference evidence="4" key="1">
    <citation type="journal article" date="2017" name="Nat. Ecol. Evol.">
        <title>Genome expansion and lineage-specific genetic innovations in the forest pathogenic fungi Armillaria.</title>
        <authorList>
            <person name="Sipos G."/>
            <person name="Prasanna A.N."/>
            <person name="Walter M.C."/>
            <person name="O'Connor E."/>
            <person name="Balint B."/>
            <person name="Krizsan K."/>
            <person name="Kiss B."/>
            <person name="Hess J."/>
            <person name="Varga T."/>
            <person name="Slot J."/>
            <person name="Riley R."/>
            <person name="Boka B."/>
            <person name="Rigling D."/>
            <person name="Barry K."/>
            <person name="Lee J."/>
            <person name="Mihaltcheva S."/>
            <person name="LaButti K."/>
            <person name="Lipzen A."/>
            <person name="Waldron R."/>
            <person name="Moloney N.M."/>
            <person name="Sperisen C."/>
            <person name="Kredics L."/>
            <person name="Vagvoelgyi C."/>
            <person name="Patrignani A."/>
            <person name="Fitzpatrick D."/>
            <person name="Nagy I."/>
            <person name="Doyle S."/>
            <person name="Anderson J.B."/>
            <person name="Grigoriev I.V."/>
            <person name="Gueldener U."/>
            <person name="Muensterkoetter M."/>
            <person name="Nagy L.G."/>
        </authorList>
    </citation>
    <scope>NUCLEOTIDE SEQUENCE [LARGE SCALE GENOMIC DNA]</scope>
    <source>
        <strain evidence="4">Ar21-2</strain>
    </source>
</reference>